<dbReference type="InterPro" id="IPR000883">
    <property type="entry name" value="Cyt_C_Oxase_1"/>
</dbReference>
<keyword evidence="19 24" id="KW-0408">Iron</keyword>
<feature type="transmembrane region" description="Helical" evidence="25">
    <location>
        <begin position="271"/>
        <end position="291"/>
    </location>
</feature>
<keyword evidence="15" id="KW-0460">Magnesium</keyword>
<keyword evidence="16" id="KW-1278">Translocase</keyword>
<evidence type="ECO:0000256" key="11">
    <source>
        <dbReference type="ARBA" id="ARBA00022660"/>
    </source>
</evidence>
<evidence type="ECO:0000256" key="21">
    <source>
        <dbReference type="ARBA" id="ARBA00023128"/>
    </source>
</evidence>
<dbReference type="GO" id="GO:0006123">
    <property type="term" value="P:mitochondrial electron transport, cytochrome c to oxygen"/>
    <property type="evidence" value="ECO:0007669"/>
    <property type="project" value="TreeGrafter"/>
</dbReference>
<dbReference type="FunFam" id="1.20.210.10:FF:000001">
    <property type="entry name" value="Cytochrome c oxidase subunit 1"/>
    <property type="match status" value="1"/>
</dbReference>
<evidence type="ECO:0000256" key="14">
    <source>
        <dbReference type="ARBA" id="ARBA00022792"/>
    </source>
</evidence>
<gene>
    <name evidence="27" type="primary">COX1</name>
    <name evidence="27" type="synonym">COI</name>
</gene>
<dbReference type="GO" id="GO:0015990">
    <property type="term" value="P:electron transport coupled proton transport"/>
    <property type="evidence" value="ECO:0007669"/>
    <property type="project" value="TreeGrafter"/>
</dbReference>
<comment type="cofactor">
    <cofactor evidence="1">
        <name>Cu cation</name>
        <dbReference type="ChEBI" id="CHEBI:23378"/>
    </cofactor>
</comment>
<comment type="subunit">
    <text evidence="6">Component of the cytochrome c oxidase (complex IV, CIV), a multisubunit enzyme composed of a catalytic core of 3 subunits and several supernumerary subunits. The complex exists as a monomer or a dimer and forms supercomplexes (SCs) in the inner mitochondrial membrane with ubiquinol-cytochrome c oxidoreductase (cytochrome b-c1 complex, complex III, CIII).</text>
</comment>
<dbReference type="InterPro" id="IPR023616">
    <property type="entry name" value="Cyt_c_oxase-like_su1_dom"/>
</dbReference>
<dbReference type="EC" id="7.1.1.9" evidence="7 24"/>
<protein>
    <recommendedName>
        <fullName evidence="8 24">Cytochrome c oxidase subunit 1</fullName>
        <ecNumber evidence="7 24">7.1.1.9</ecNumber>
    </recommendedName>
</protein>
<geneLocation type="mitochondrion" evidence="27"/>
<feature type="transmembrane region" description="Helical" evidence="25">
    <location>
        <begin position="57"/>
        <end position="83"/>
    </location>
</feature>
<evidence type="ECO:0000256" key="4">
    <source>
        <dbReference type="ARBA" id="ARBA00004673"/>
    </source>
</evidence>
<organism evidence="27">
    <name type="scientific">Chorthippus sp. AHNU01</name>
    <dbReference type="NCBI Taxonomy" id="2793947"/>
    <lineage>
        <taxon>Eukaryota</taxon>
        <taxon>Metazoa</taxon>
        <taxon>Ecdysozoa</taxon>
        <taxon>Arthropoda</taxon>
        <taxon>Hexapoda</taxon>
        <taxon>Insecta</taxon>
        <taxon>Pterygota</taxon>
        <taxon>Neoptera</taxon>
        <taxon>Polyneoptera</taxon>
        <taxon>Orthoptera</taxon>
        <taxon>Caelifera</taxon>
        <taxon>Acrididea</taxon>
        <taxon>Acridomorpha</taxon>
        <taxon>Acridoidea</taxon>
        <taxon>Acrididae</taxon>
        <taxon>Gomphocerinae</taxon>
        <taxon>Chorthippus</taxon>
    </lineage>
</organism>
<keyword evidence="14 24" id="KW-0999">Mitochondrion inner membrane</keyword>
<comment type="subcellular location">
    <subcellularLocation>
        <location evidence="3 24">Mitochondrion inner membrane</location>
        <topology evidence="3 24">Multi-pass membrane protein</topology>
    </subcellularLocation>
</comment>
<evidence type="ECO:0000256" key="12">
    <source>
        <dbReference type="ARBA" id="ARBA00022692"/>
    </source>
</evidence>
<feature type="transmembrane region" description="Helical" evidence="25">
    <location>
        <begin position="183"/>
        <end position="210"/>
    </location>
</feature>
<comment type="pathway">
    <text evidence="4 24">Energy metabolism; oxidative phosphorylation.</text>
</comment>
<feature type="transmembrane region" description="Helical" evidence="25">
    <location>
        <begin position="18"/>
        <end position="37"/>
    </location>
</feature>
<evidence type="ECO:0000256" key="23">
    <source>
        <dbReference type="ARBA" id="ARBA00049512"/>
    </source>
</evidence>
<evidence type="ECO:0000256" key="20">
    <source>
        <dbReference type="ARBA" id="ARBA00023008"/>
    </source>
</evidence>
<dbReference type="PANTHER" id="PTHR10422">
    <property type="entry name" value="CYTOCHROME C OXIDASE SUBUNIT 1"/>
    <property type="match status" value="1"/>
</dbReference>
<proteinExistence type="inferred from homology"/>
<dbReference type="GO" id="GO:0005743">
    <property type="term" value="C:mitochondrial inner membrane"/>
    <property type="evidence" value="ECO:0007669"/>
    <property type="project" value="UniProtKB-SubCell"/>
</dbReference>
<feature type="transmembrane region" description="Helical" evidence="25">
    <location>
        <begin position="338"/>
        <end position="359"/>
    </location>
</feature>
<dbReference type="Pfam" id="PF00115">
    <property type="entry name" value="COX1"/>
    <property type="match status" value="1"/>
</dbReference>
<feature type="domain" description="Cytochrome oxidase subunit I profile" evidence="26">
    <location>
        <begin position="1"/>
        <end position="512"/>
    </location>
</feature>
<evidence type="ECO:0000313" key="27">
    <source>
        <dbReference type="EMBL" id="QPL16982.1"/>
    </source>
</evidence>
<keyword evidence="11 24" id="KW-0679">Respiratory chain</keyword>
<evidence type="ECO:0000256" key="3">
    <source>
        <dbReference type="ARBA" id="ARBA00004448"/>
    </source>
</evidence>
<keyword evidence="20 24" id="KW-0186">Copper</keyword>
<evidence type="ECO:0000256" key="5">
    <source>
        <dbReference type="ARBA" id="ARBA00009578"/>
    </source>
</evidence>
<dbReference type="GO" id="GO:0004129">
    <property type="term" value="F:cytochrome-c oxidase activity"/>
    <property type="evidence" value="ECO:0007669"/>
    <property type="project" value="UniProtKB-EC"/>
</dbReference>
<feature type="transmembrane region" description="Helical" evidence="25">
    <location>
        <begin position="412"/>
        <end position="430"/>
    </location>
</feature>
<evidence type="ECO:0000256" key="17">
    <source>
        <dbReference type="ARBA" id="ARBA00022982"/>
    </source>
</evidence>
<accession>A0A7T0M6P0</accession>
<feature type="transmembrane region" description="Helical" evidence="25">
    <location>
        <begin position="146"/>
        <end position="171"/>
    </location>
</feature>
<comment type="function">
    <text evidence="24">Component of the cytochrome c oxidase, the last enzyme in the mitochondrial electron transport chain which drives oxidative phosphorylation. The respiratory chain contains 3 multisubunit complexes succinate dehydrogenase (complex II, CII), ubiquinol-cytochrome c oxidoreductase (cytochrome b-c1 complex, complex III, CIII) and cytochrome c oxidase (complex IV, CIV), that cooperate to transfer electrons derived from NADH and succinate to molecular oxygen, creating an electrochemical gradient over the inner membrane that drives transmembrane transport and the ATP synthase. Cytochrome c oxidase is the component of the respiratory chain that catalyzes the reduction of oxygen to water. Electrons originating from reduced cytochrome c in the intermembrane space (IMS) are transferred via the dinuclear copper A center (CU(A)) of subunit 2 and heme A of subunit 1 to the active site in subunit 1, a binuclear center (BNC) formed by heme A3 and copper B (CU(B)). The BNC reduces molecular oxygen to 2 water molecules using 4 electrons from cytochrome c in the IMS and 4 protons from the mitochondrial matrix.</text>
</comment>
<evidence type="ECO:0000256" key="18">
    <source>
        <dbReference type="ARBA" id="ARBA00022989"/>
    </source>
</evidence>
<keyword evidence="10 24" id="KW-0349">Heme</keyword>
<dbReference type="PRINTS" id="PR01165">
    <property type="entry name" value="CYCOXIDASEI"/>
</dbReference>
<comment type="similarity">
    <text evidence="5 24">Belongs to the heme-copper respiratory oxidase family.</text>
</comment>
<feature type="transmembrane region" description="Helical" evidence="25">
    <location>
        <begin position="450"/>
        <end position="473"/>
    </location>
</feature>
<evidence type="ECO:0000256" key="9">
    <source>
        <dbReference type="ARBA" id="ARBA00022448"/>
    </source>
</evidence>
<dbReference type="GO" id="GO:0045277">
    <property type="term" value="C:respiratory chain complex IV"/>
    <property type="evidence" value="ECO:0007669"/>
    <property type="project" value="InterPro"/>
</dbReference>
<feature type="transmembrane region" description="Helical" evidence="25">
    <location>
        <begin position="243"/>
        <end position="259"/>
    </location>
</feature>
<evidence type="ECO:0000256" key="24">
    <source>
        <dbReference type="RuleBase" id="RU000369"/>
    </source>
</evidence>
<evidence type="ECO:0000256" key="6">
    <source>
        <dbReference type="ARBA" id="ARBA00011164"/>
    </source>
</evidence>
<keyword evidence="21 24" id="KW-0496">Mitochondrion</keyword>
<dbReference type="PROSITE" id="PS00077">
    <property type="entry name" value="COX1_CUB"/>
    <property type="match status" value="1"/>
</dbReference>
<dbReference type="InterPro" id="IPR033944">
    <property type="entry name" value="Cyt_c_oxase_su1_dom"/>
</dbReference>
<evidence type="ECO:0000256" key="25">
    <source>
        <dbReference type="SAM" id="Phobius"/>
    </source>
</evidence>
<evidence type="ECO:0000256" key="2">
    <source>
        <dbReference type="ARBA" id="ARBA00001971"/>
    </source>
</evidence>
<dbReference type="InterPro" id="IPR023615">
    <property type="entry name" value="Cyt_c_Oxase_su1_BS"/>
</dbReference>
<name>A0A7T0M6P0_9ORTH</name>
<dbReference type="UniPathway" id="UPA00705"/>
<keyword evidence="13 24" id="KW-0479">Metal-binding</keyword>
<evidence type="ECO:0000256" key="13">
    <source>
        <dbReference type="ARBA" id="ARBA00022723"/>
    </source>
</evidence>
<dbReference type="PROSITE" id="PS50855">
    <property type="entry name" value="COX1"/>
    <property type="match status" value="1"/>
</dbReference>
<dbReference type="EMBL" id="MW119358">
    <property type="protein sequence ID" value="QPL16982.1"/>
    <property type="molecule type" value="Genomic_DNA"/>
</dbReference>
<keyword evidence="12 24" id="KW-0812">Transmembrane</keyword>
<evidence type="ECO:0000256" key="1">
    <source>
        <dbReference type="ARBA" id="ARBA00001935"/>
    </source>
</evidence>
<dbReference type="AlphaFoldDB" id="A0A7T0M6P0"/>
<dbReference type="GO" id="GO:0046872">
    <property type="term" value="F:metal ion binding"/>
    <property type="evidence" value="ECO:0007669"/>
    <property type="project" value="UniProtKB-KW"/>
</dbReference>
<dbReference type="SUPFAM" id="SSF81442">
    <property type="entry name" value="Cytochrome c oxidase subunit I-like"/>
    <property type="match status" value="1"/>
</dbReference>
<evidence type="ECO:0000256" key="22">
    <source>
        <dbReference type="ARBA" id="ARBA00023136"/>
    </source>
</evidence>
<evidence type="ECO:0000256" key="7">
    <source>
        <dbReference type="ARBA" id="ARBA00012949"/>
    </source>
</evidence>
<evidence type="ECO:0000256" key="15">
    <source>
        <dbReference type="ARBA" id="ARBA00022842"/>
    </source>
</evidence>
<evidence type="ECO:0000259" key="26">
    <source>
        <dbReference type="PROSITE" id="PS50855"/>
    </source>
</evidence>
<dbReference type="GO" id="GO:0020037">
    <property type="term" value="F:heme binding"/>
    <property type="evidence" value="ECO:0007669"/>
    <property type="project" value="InterPro"/>
</dbReference>
<sequence>MSPQKWLFSTNHKDIGTLYFMFGAWASMVGTSMSMIIRAELGQPGSLIGDDQIYNDIITAHAFVMIFFMVMPIMIGGFGNWLVPLMIGAPDMAFPRMNNMSFWLLPPSLTLLIASSMTDNGVGTGWTVYPPLAGAMAHGGGSVDLAIFSLHLAGVSSILGAVNFITTAINMRSESMTLDQTPLFVWSVAITAILLLLSLPVLAGAITMLLTDRNLNTSFFDPAGGGDPILYQHLFWFFGHPEVYILILPGFGIISHIVCQESGKIESFGTLGMIYAMLSIGLMGFIVWAHHMFTVGMDVDTRAYFTSATMIIAVPTGIKVFSWMATLYGTKFNFNPPLLWALGFIFLFTIGGLTGLVLANSSLDIVLHDTYYVVAHFHYVLSMGAVFAIMGGIIQWYPLFMGLTMNNTWLKIQFTIMFIGVNLTFFPQHFLGLAGMPRRYSDYPDAYTSWNAISSIGSMISIVGIIMFILIMWESMITNRTIMFSMNMSSSTEWLQNNPPAEHSYSELPMISS</sequence>
<keyword evidence="22 24" id="KW-0472">Membrane</keyword>
<evidence type="ECO:0000256" key="8">
    <source>
        <dbReference type="ARBA" id="ARBA00015947"/>
    </source>
</evidence>
<reference evidence="27" key="1">
    <citation type="submission" date="2020-10" db="EMBL/GenBank/DDBJ databases">
        <title>The complete mitochondrial genome of Chorthippus sp. (Orthoptera: Acridoidea: Arcypteridae) from Southeast Tibetan Plateau.</title>
        <authorList>
            <person name="Peng K."/>
            <person name="Chen M."/>
            <person name="Si C."/>
            <person name="Hao J."/>
        </authorList>
    </citation>
    <scope>NUCLEOTIDE SEQUENCE</scope>
</reference>
<evidence type="ECO:0000256" key="16">
    <source>
        <dbReference type="ARBA" id="ARBA00022967"/>
    </source>
</evidence>
<dbReference type="Gene3D" id="1.20.210.10">
    <property type="entry name" value="Cytochrome c oxidase-like, subunit I domain"/>
    <property type="match status" value="1"/>
</dbReference>
<evidence type="ECO:0000256" key="10">
    <source>
        <dbReference type="ARBA" id="ARBA00022617"/>
    </source>
</evidence>
<keyword evidence="17 24" id="KW-0249">Electron transport</keyword>
<comment type="catalytic activity">
    <reaction evidence="23">
        <text>4 Fe(II)-[cytochrome c] + O2 + 8 H(+)(in) = 4 Fe(III)-[cytochrome c] + 2 H2O + 4 H(+)(out)</text>
        <dbReference type="Rhea" id="RHEA:11436"/>
        <dbReference type="Rhea" id="RHEA-COMP:10350"/>
        <dbReference type="Rhea" id="RHEA-COMP:14399"/>
        <dbReference type="ChEBI" id="CHEBI:15377"/>
        <dbReference type="ChEBI" id="CHEBI:15378"/>
        <dbReference type="ChEBI" id="CHEBI:15379"/>
        <dbReference type="ChEBI" id="CHEBI:29033"/>
        <dbReference type="ChEBI" id="CHEBI:29034"/>
        <dbReference type="EC" id="7.1.1.9"/>
    </reaction>
    <physiologicalReaction direction="left-to-right" evidence="23">
        <dbReference type="Rhea" id="RHEA:11437"/>
    </physiologicalReaction>
</comment>
<dbReference type="PANTHER" id="PTHR10422:SF18">
    <property type="entry name" value="CYTOCHROME C OXIDASE SUBUNIT 1"/>
    <property type="match status" value="1"/>
</dbReference>
<dbReference type="CDD" id="cd01663">
    <property type="entry name" value="Cyt_c_Oxidase_I"/>
    <property type="match status" value="1"/>
</dbReference>
<feature type="transmembrane region" description="Helical" evidence="25">
    <location>
        <begin position="303"/>
        <end position="326"/>
    </location>
</feature>
<comment type="cofactor">
    <cofactor evidence="2">
        <name>heme</name>
        <dbReference type="ChEBI" id="CHEBI:30413"/>
    </cofactor>
</comment>
<feature type="transmembrane region" description="Helical" evidence="25">
    <location>
        <begin position="379"/>
        <end position="400"/>
    </location>
</feature>
<keyword evidence="9 24" id="KW-0813">Transport</keyword>
<dbReference type="InterPro" id="IPR036927">
    <property type="entry name" value="Cyt_c_oxase-like_su1_sf"/>
</dbReference>
<keyword evidence="18 25" id="KW-1133">Transmembrane helix</keyword>
<evidence type="ECO:0000256" key="19">
    <source>
        <dbReference type="ARBA" id="ARBA00023004"/>
    </source>
</evidence>